<evidence type="ECO:0000313" key="9">
    <source>
        <dbReference type="RefSeq" id="XP_028128846.1"/>
    </source>
</evidence>
<evidence type="ECO:0000313" key="8">
    <source>
        <dbReference type="Proteomes" id="UP001652700"/>
    </source>
</evidence>
<gene>
    <name evidence="9" type="primary">LOC114325106</name>
</gene>
<dbReference type="KEGG" id="dvv:114325106"/>
<reference evidence="9" key="1">
    <citation type="submission" date="2025-04" db="UniProtKB">
        <authorList>
            <consortium name="RefSeq"/>
        </authorList>
    </citation>
    <scope>IDENTIFICATION</scope>
    <source>
        <tissue evidence="9">Whole insect</tissue>
    </source>
</reference>
<evidence type="ECO:0000256" key="1">
    <source>
        <dbReference type="ARBA" id="ARBA00004604"/>
    </source>
</evidence>
<sequence length="235" mass="27923">MSVWKKAAKANQKTHRERHQPEERSHLGLLEKKKDYVLRAKDFNEKKTTIKLLRKRALNKNPDEFYHHMINSKIEDGAHIETEKDDECSPEQLMLMRTQDLKYITTKKTQELKKIEKLQSQLHLSSIDFSKNNKHTFFDKEKKKEASNRTLQILMEKELPDISEDALMKSARSRQALYKELAKRIDREKELSVVQQKLEIRRALENKSGVLPPKRVRKGNKDSAPVYVWKYERKK</sequence>
<comment type="similarity">
    <text evidence="2 5">Belongs to the UTP11 family.</text>
</comment>
<accession>A0A6P7F0P6</accession>
<name>A0A6P7F0P6_DIAVI</name>
<feature type="compositionally biased region" description="Basic and acidic residues" evidence="6">
    <location>
        <begin position="19"/>
        <end position="28"/>
    </location>
</feature>
<dbReference type="Proteomes" id="UP001652700">
    <property type="component" value="Unplaced"/>
</dbReference>
<keyword evidence="8" id="KW-1185">Reference proteome</keyword>
<dbReference type="GO" id="GO:0006364">
    <property type="term" value="P:rRNA processing"/>
    <property type="evidence" value="ECO:0007669"/>
    <property type="project" value="UniProtKB-UniRule"/>
</dbReference>
<dbReference type="PANTHER" id="PTHR12838:SF0">
    <property type="entry name" value="U3 SMALL NUCLEOLAR RNA-ASSOCIATED PROTEIN 11-RELATED"/>
    <property type="match status" value="1"/>
</dbReference>
<dbReference type="PANTHER" id="PTHR12838">
    <property type="entry name" value="U3 SMALL NUCLEOLAR RNA-ASSOCIATED PROTEIN 11"/>
    <property type="match status" value="1"/>
</dbReference>
<feature type="compositionally biased region" description="Basic residues" evidence="6">
    <location>
        <begin position="1"/>
        <end position="18"/>
    </location>
</feature>
<dbReference type="RefSeq" id="XP_028128846.1">
    <property type="nucleotide sequence ID" value="XM_028273045.1"/>
</dbReference>
<dbReference type="InterPro" id="IPR007144">
    <property type="entry name" value="SSU_processome_Utp11"/>
</dbReference>
<comment type="subunit">
    <text evidence="5">Component of the ribosomal small subunit (SSU) processome.</text>
</comment>
<evidence type="ECO:0000256" key="4">
    <source>
        <dbReference type="ARBA" id="ARBA00023242"/>
    </source>
</evidence>
<reference evidence="7" key="2">
    <citation type="submission" date="2025-05" db="UniProtKB">
        <authorList>
            <consortium name="EnsemblMetazoa"/>
        </authorList>
    </citation>
    <scope>IDENTIFICATION</scope>
</reference>
<proteinExistence type="inferred from homology"/>
<organism evidence="9">
    <name type="scientific">Diabrotica virgifera virgifera</name>
    <name type="common">western corn rootworm</name>
    <dbReference type="NCBI Taxonomy" id="50390"/>
    <lineage>
        <taxon>Eukaryota</taxon>
        <taxon>Metazoa</taxon>
        <taxon>Ecdysozoa</taxon>
        <taxon>Arthropoda</taxon>
        <taxon>Hexapoda</taxon>
        <taxon>Insecta</taxon>
        <taxon>Pterygota</taxon>
        <taxon>Neoptera</taxon>
        <taxon>Endopterygota</taxon>
        <taxon>Coleoptera</taxon>
        <taxon>Polyphaga</taxon>
        <taxon>Cucujiformia</taxon>
        <taxon>Chrysomeloidea</taxon>
        <taxon>Chrysomelidae</taxon>
        <taxon>Galerucinae</taxon>
        <taxon>Diabroticina</taxon>
        <taxon>Diabroticites</taxon>
        <taxon>Diabrotica</taxon>
    </lineage>
</organism>
<evidence type="ECO:0000256" key="2">
    <source>
        <dbReference type="ARBA" id="ARBA00008105"/>
    </source>
</evidence>
<keyword evidence="3 5" id="KW-0698">rRNA processing</keyword>
<dbReference type="GeneID" id="114325106"/>
<dbReference type="EnsemblMetazoa" id="XM_028273045.2">
    <property type="protein sequence ID" value="XP_028128846.1"/>
    <property type="gene ID" value="LOC114325106"/>
</dbReference>
<keyword evidence="4 5" id="KW-0539">Nucleus</keyword>
<dbReference type="FunCoup" id="A0A6P7F0P6">
    <property type="interactions" value="984"/>
</dbReference>
<dbReference type="GO" id="GO:0032040">
    <property type="term" value="C:small-subunit processome"/>
    <property type="evidence" value="ECO:0007669"/>
    <property type="project" value="UniProtKB-UniRule"/>
</dbReference>
<evidence type="ECO:0000313" key="7">
    <source>
        <dbReference type="EnsemblMetazoa" id="XP_028128846.1"/>
    </source>
</evidence>
<dbReference type="OrthoDB" id="29058at2759"/>
<evidence type="ECO:0000256" key="5">
    <source>
        <dbReference type="PIRNR" id="PIRNR015952"/>
    </source>
</evidence>
<dbReference type="PIRSF" id="PIRSF015952">
    <property type="entry name" value="U3snoRNP11"/>
    <property type="match status" value="1"/>
</dbReference>
<protein>
    <recommendedName>
        <fullName evidence="5">U3 small nucleolar RNA-associated protein 11</fullName>
        <shortName evidence="5">U3 snoRNA-associated protein 11</shortName>
    </recommendedName>
</protein>
<evidence type="ECO:0000256" key="3">
    <source>
        <dbReference type="ARBA" id="ARBA00022552"/>
    </source>
</evidence>
<comment type="subcellular location">
    <subcellularLocation>
        <location evidence="1 5">Nucleus</location>
        <location evidence="1 5">Nucleolus</location>
    </subcellularLocation>
</comment>
<feature type="region of interest" description="Disordered" evidence="6">
    <location>
        <begin position="1"/>
        <end position="28"/>
    </location>
</feature>
<comment type="function">
    <text evidence="5">Involved in nucleolar processing of pre-18S ribosomal RNA.</text>
</comment>
<dbReference type="Pfam" id="PF03998">
    <property type="entry name" value="Utp11"/>
    <property type="match status" value="1"/>
</dbReference>
<evidence type="ECO:0000256" key="6">
    <source>
        <dbReference type="SAM" id="MobiDB-lite"/>
    </source>
</evidence>
<dbReference type="AlphaFoldDB" id="A0A6P7F0P6"/>
<dbReference type="InParanoid" id="A0A6P7F0P6"/>